<name>A0A6A1WG05_9ROSI</name>
<dbReference type="Proteomes" id="UP000516437">
    <property type="component" value="Chromosome 2"/>
</dbReference>
<feature type="domain" description="Reverse transcriptase zinc-binding" evidence="2">
    <location>
        <begin position="111"/>
        <end position="196"/>
    </location>
</feature>
<protein>
    <recommendedName>
        <fullName evidence="2">Reverse transcriptase zinc-binding domain-containing protein</fullName>
    </recommendedName>
</protein>
<dbReference type="PANTHER" id="PTHR33116:SF78">
    <property type="entry name" value="OS12G0587133 PROTEIN"/>
    <property type="match status" value="1"/>
</dbReference>
<feature type="region of interest" description="Disordered" evidence="1">
    <location>
        <begin position="242"/>
        <end position="261"/>
    </location>
</feature>
<dbReference type="AlphaFoldDB" id="A0A6A1WG05"/>
<comment type="caution">
    <text evidence="3">The sequence shown here is derived from an EMBL/GenBank/DDBJ whole genome shotgun (WGS) entry which is preliminary data.</text>
</comment>
<organism evidence="3 4">
    <name type="scientific">Morella rubra</name>
    <name type="common">Chinese bayberry</name>
    <dbReference type="NCBI Taxonomy" id="262757"/>
    <lineage>
        <taxon>Eukaryota</taxon>
        <taxon>Viridiplantae</taxon>
        <taxon>Streptophyta</taxon>
        <taxon>Embryophyta</taxon>
        <taxon>Tracheophyta</taxon>
        <taxon>Spermatophyta</taxon>
        <taxon>Magnoliopsida</taxon>
        <taxon>eudicotyledons</taxon>
        <taxon>Gunneridae</taxon>
        <taxon>Pentapetalae</taxon>
        <taxon>rosids</taxon>
        <taxon>fabids</taxon>
        <taxon>Fagales</taxon>
        <taxon>Myricaceae</taxon>
        <taxon>Morella</taxon>
    </lineage>
</organism>
<sequence>MQYLGVPISSTRLRSIDCNRFFVTELWQVRRVGITNFFLMPWSATTDTVQRINKTLSAFLWKGSELGRGGAKVSWVDICRLKQMGGLGIQDLKNRPSTTMDTKPEWDVRMFSVTSAFSSCNSSPPKVPWHHILWGPSHVLRFSFIAWLTIKGRLSTKTLLRSRELRTGVGCVLCSDGVADVLDHLYFSCHFSQGVWILLLDRCGLTRNLVNWRDVVTWMARKTKGKARDTSEHLGMVGMREMDTSEHLGDSNGTSRSDNPG</sequence>
<evidence type="ECO:0000256" key="1">
    <source>
        <dbReference type="SAM" id="MobiDB-lite"/>
    </source>
</evidence>
<keyword evidence="4" id="KW-1185">Reference proteome</keyword>
<proteinExistence type="predicted"/>
<evidence type="ECO:0000259" key="2">
    <source>
        <dbReference type="Pfam" id="PF13966"/>
    </source>
</evidence>
<reference evidence="3 4" key="1">
    <citation type="journal article" date="2019" name="Plant Biotechnol. J.">
        <title>The red bayberry genome and genetic basis of sex determination.</title>
        <authorList>
            <person name="Jia H.M."/>
            <person name="Jia H.J."/>
            <person name="Cai Q.L."/>
            <person name="Wang Y."/>
            <person name="Zhao H.B."/>
            <person name="Yang W.F."/>
            <person name="Wang G.Y."/>
            <person name="Li Y.H."/>
            <person name="Zhan D.L."/>
            <person name="Shen Y.T."/>
            <person name="Niu Q.F."/>
            <person name="Chang L."/>
            <person name="Qiu J."/>
            <person name="Zhao L."/>
            <person name="Xie H.B."/>
            <person name="Fu W.Y."/>
            <person name="Jin J."/>
            <person name="Li X.W."/>
            <person name="Jiao Y."/>
            <person name="Zhou C.C."/>
            <person name="Tu T."/>
            <person name="Chai C.Y."/>
            <person name="Gao J.L."/>
            <person name="Fan L.J."/>
            <person name="van de Weg E."/>
            <person name="Wang J.Y."/>
            <person name="Gao Z.S."/>
        </authorList>
    </citation>
    <scope>NUCLEOTIDE SEQUENCE [LARGE SCALE GENOMIC DNA]</scope>
    <source>
        <tissue evidence="3">Leaves</tissue>
    </source>
</reference>
<accession>A0A6A1WG05</accession>
<evidence type="ECO:0000313" key="3">
    <source>
        <dbReference type="EMBL" id="KAB1224239.1"/>
    </source>
</evidence>
<evidence type="ECO:0000313" key="4">
    <source>
        <dbReference type="Proteomes" id="UP000516437"/>
    </source>
</evidence>
<feature type="compositionally biased region" description="Polar residues" evidence="1">
    <location>
        <begin position="251"/>
        <end position="261"/>
    </location>
</feature>
<gene>
    <name evidence="3" type="ORF">CJ030_MR2G005728</name>
</gene>
<dbReference type="PANTHER" id="PTHR33116">
    <property type="entry name" value="REVERSE TRANSCRIPTASE ZINC-BINDING DOMAIN-CONTAINING PROTEIN-RELATED-RELATED"/>
    <property type="match status" value="1"/>
</dbReference>
<dbReference type="InterPro" id="IPR026960">
    <property type="entry name" value="RVT-Znf"/>
</dbReference>
<dbReference type="EMBL" id="RXIC02000020">
    <property type="protein sequence ID" value="KAB1224239.1"/>
    <property type="molecule type" value="Genomic_DNA"/>
</dbReference>
<dbReference type="Pfam" id="PF13966">
    <property type="entry name" value="zf-RVT"/>
    <property type="match status" value="1"/>
</dbReference>
<dbReference type="OrthoDB" id="1743286at2759"/>